<gene>
    <name evidence="7" type="ORF">BN578_00752</name>
</gene>
<feature type="transmembrane region" description="Helical" evidence="6">
    <location>
        <begin position="157"/>
        <end position="178"/>
    </location>
</feature>
<organism evidence="7 8">
    <name type="scientific">[Clostridium] leptum CAG:27</name>
    <dbReference type="NCBI Taxonomy" id="1263068"/>
    <lineage>
        <taxon>Bacteria</taxon>
        <taxon>Bacillati</taxon>
        <taxon>Bacillota</taxon>
        <taxon>Clostridia</taxon>
        <taxon>Eubacteriales</taxon>
        <taxon>Oscillospiraceae</taxon>
        <taxon>Oscillospiraceae incertae sedis</taxon>
    </lineage>
</organism>
<evidence type="ECO:0000256" key="2">
    <source>
        <dbReference type="ARBA" id="ARBA00022475"/>
    </source>
</evidence>
<evidence type="ECO:0000256" key="4">
    <source>
        <dbReference type="ARBA" id="ARBA00022989"/>
    </source>
</evidence>
<comment type="caution">
    <text evidence="7">The sequence shown here is derived from an EMBL/GenBank/DDBJ whole genome shotgun (WGS) entry which is preliminary data.</text>
</comment>
<dbReference type="GO" id="GO:0042910">
    <property type="term" value="F:xenobiotic transmembrane transporter activity"/>
    <property type="evidence" value="ECO:0007669"/>
    <property type="project" value="InterPro"/>
</dbReference>
<feature type="transmembrane region" description="Helical" evidence="6">
    <location>
        <begin position="184"/>
        <end position="205"/>
    </location>
</feature>
<name>R6NG88_9FIRM</name>
<evidence type="ECO:0000313" key="8">
    <source>
        <dbReference type="Proteomes" id="UP000018168"/>
    </source>
</evidence>
<proteinExistence type="predicted"/>
<feature type="transmembrane region" description="Helical" evidence="6">
    <location>
        <begin position="129"/>
        <end position="150"/>
    </location>
</feature>
<dbReference type="AlphaFoldDB" id="R6NG88"/>
<evidence type="ECO:0000313" key="7">
    <source>
        <dbReference type="EMBL" id="CDC05221.1"/>
    </source>
</evidence>
<dbReference type="Pfam" id="PF01554">
    <property type="entry name" value="MatE"/>
    <property type="match status" value="1"/>
</dbReference>
<accession>R6NG88</accession>
<evidence type="ECO:0000256" key="5">
    <source>
        <dbReference type="ARBA" id="ARBA00023136"/>
    </source>
</evidence>
<dbReference type="PANTHER" id="PTHR43823">
    <property type="entry name" value="SPORULATION PROTEIN YKVU"/>
    <property type="match status" value="1"/>
</dbReference>
<reference evidence="7" key="1">
    <citation type="submission" date="2012-11" db="EMBL/GenBank/DDBJ databases">
        <title>Dependencies among metagenomic species, viruses, plasmids and units of genetic variation.</title>
        <authorList>
            <person name="Nielsen H.B."/>
            <person name="Almeida M."/>
            <person name="Juncker A.S."/>
            <person name="Rasmussen S."/>
            <person name="Li J."/>
            <person name="Sunagawa S."/>
            <person name="Plichta D."/>
            <person name="Gautier L."/>
            <person name="Le Chatelier E."/>
            <person name="Peletier E."/>
            <person name="Bonde I."/>
            <person name="Nielsen T."/>
            <person name="Manichanh C."/>
            <person name="Arumugam M."/>
            <person name="Batto J."/>
            <person name="Santos M.B.Q.D."/>
            <person name="Blom N."/>
            <person name="Borruel N."/>
            <person name="Burgdorf K.S."/>
            <person name="Boumezbeur F."/>
            <person name="Casellas F."/>
            <person name="Dore J."/>
            <person name="Guarner F."/>
            <person name="Hansen T."/>
            <person name="Hildebrand F."/>
            <person name="Kaas R.S."/>
            <person name="Kennedy S."/>
            <person name="Kristiansen K."/>
            <person name="Kultima J.R."/>
            <person name="Leonard P."/>
            <person name="Levenez F."/>
            <person name="Lund O."/>
            <person name="Moumen B."/>
            <person name="Le Paslier D."/>
            <person name="Pons N."/>
            <person name="Pedersen O."/>
            <person name="Prifti E."/>
            <person name="Qin J."/>
            <person name="Raes J."/>
            <person name="Tap J."/>
            <person name="Tims S."/>
            <person name="Ussery D.W."/>
            <person name="Yamada T."/>
            <person name="MetaHit consortium"/>
            <person name="Renault P."/>
            <person name="Sicheritz-Ponten T."/>
            <person name="Bork P."/>
            <person name="Wang J."/>
            <person name="Brunak S."/>
            <person name="Ehrlich S.D."/>
        </authorList>
    </citation>
    <scope>NUCLEOTIDE SEQUENCE [LARGE SCALE GENOMIC DNA]</scope>
</reference>
<sequence>MLASACANGSSEMVTNLSASVVSILYNFQLMSIAGENGVAAYGVIMYVNIIFMAIFLGYSIGSAPIVSYHYGAENHTELKSMFRKSLILLTVSGVILVVLSELVARPLVMIFTSYDPELLDMTASGFQLYALAFLPMGFNVWGSAFFTALNNGAVSACISFLRTLVFQIIVVLTLPILLGIDGIWLSIVAAELLSLAVTVSFLLVKRKRYQYA</sequence>
<feature type="transmembrane region" description="Helical" evidence="6">
    <location>
        <begin position="87"/>
        <end position="109"/>
    </location>
</feature>
<comment type="subcellular location">
    <subcellularLocation>
        <location evidence="1">Cell membrane</location>
        <topology evidence="1">Multi-pass membrane protein</topology>
    </subcellularLocation>
</comment>
<evidence type="ECO:0000256" key="1">
    <source>
        <dbReference type="ARBA" id="ARBA00004651"/>
    </source>
</evidence>
<keyword evidence="4 6" id="KW-1133">Transmembrane helix</keyword>
<dbReference type="GO" id="GO:0015297">
    <property type="term" value="F:antiporter activity"/>
    <property type="evidence" value="ECO:0007669"/>
    <property type="project" value="InterPro"/>
</dbReference>
<dbReference type="EMBL" id="CBEP010000099">
    <property type="protein sequence ID" value="CDC05221.1"/>
    <property type="molecule type" value="Genomic_DNA"/>
</dbReference>
<feature type="transmembrane region" description="Helical" evidence="6">
    <location>
        <begin position="39"/>
        <end position="67"/>
    </location>
</feature>
<dbReference type="Proteomes" id="UP000018168">
    <property type="component" value="Unassembled WGS sequence"/>
</dbReference>
<keyword evidence="3 6" id="KW-0812">Transmembrane</keyword>
<dbReference type="InterPro" id="IPR002528">
    <property type="entry name" value="MATE_fam"/>
</dbReference>
<evidence type="ECO:0000256" key="6">
    <source>
        <dbReference type="SAM" id="Phobius"/>
    </source>
</evidence>
<dbReference type="InterPro" id="IPR051327">
    <property type="entry name" value="MATE_MepA_subfamily"/>
</dbReference>
<keyword evidence="5 6" id="KW-0472">Membrane</keyword>
<dbReference type="GO" id="GO:0005886">
    <property type="term" value="C:plasma membrane"/>
    <property type="evidence" value="ECO:0007669"/>
    <property type="project" value="UniProtKB-SubCell"/>
</dbReference>
<dbReference type="PANTHER" id="PTHR43823:SF3">
    <property type="entry name" value="MULTIDRUG EXPORT PROTEIN MEPA"/>
    <property type="match status" value="1"/>
</dbReference>
<protein>
    <submittedName>
        <fullName evidence="7">MATE efflux family protein</fullName>
    </submittedName>
</protein>
<evidence type="ECO:0000256" key="3">
    <source>
        <dbReference type="ARBA" id="ARBA00022692"/>
    </source>
</evidence>
<keyword evidence="2" id="KW-1003">Cell membrane</keyword>